<dbReference type="RefSeq" id="WP_121835757.1">
    <property type="nucleotide sequence ID" value="NZ_CP163513.1"/>
</dbReference>
<accession>A0A3L9DUQ3</accession>
<gene>
    <name evidence="1" type="ORF">EAF07_06360</name>
</gene>
<proteinExistence type="predicted"/>
<name>A0A3L9DUQ3_9STRE</name>
<evidence type="ECO:0000313" key="2">
    <source>
        <dbReference type="Proteomes" id="UP000279194"/>
    </source>
</evidence>
<dbReference type="OrthoDB" id="2222682at2"/>
<sequence>MTVALLGEQASVELVKGTLDIAREMARAEVEKQLRKPLRQQELLKEYRFDIRYLKYLKANGLKSRRQGKSVYYDVRDVDAILEKLKE</sequence>
<keyword evidence="2" id="KW-1185">Reference proteome</keyword>
<evidence type="ECO:0008006" key="3">
    <source>
        <dbReference type="Google" id="ProtNLM"/>
    </source>
</evidence>
<dbReference type="EMBL" id="RCVM01000011">
    <property type="protein sequence ID" value="RLY02912.1"/>
    <property type="molecule type" value="Genomic_DNA"/>
</dbReference>
<comment type="caution">
    <text evidence="1">The sequence shown here is derived from an EMBL/GenBank/DDBJ whole genome shotgun (WGS) entry which is preliminary data.</text>
</comment>
<protein>
    <recommendedName>
        <fullName evidence="3">Pathogenicity island protein</fullName>
    </recommendedName>
</protein>
<dbReference type="Proteomes" id="UP000279194">
    <property type="component" value="Unassembled WGS sequence"/>
</dbReference>
<reference evidence="1 2" key="1">
    <citation type="submission" date="2018-10" db="EMBL/GenBank/DDBJ databases">
        <title>Streptococcus hillyeri sp. nov., isolated from equine tracheal sample.</title>
        <authorList>
            <person name="Macfadyen A.C."/>
            <person name="Waller A."/>
            <person name="Paterson G.K."/>
        </authorList>
    </citation>
    <scope>NUCLEOTIDE SEQUENCE [LARGE SCALE GENOMIC DNA]</scope>
    <source>
        <strain evidence="1 2">28462</strain>
    </source>
</reference>
<evidence type="ECO:0000313" key="1">
    <source>
        <dbReference type="EMBL" id="RLY02912.1"/>
    </source>
</evidence>
<dbReference type="AlphaFoldDB" id="A0A3L9DUQ3"/>
<organism evidence="1 2">
    <name type="scientific">Streptococcus hillyeri</name>
    <dbReference type="NCBI Taxonomy" id="2282420"/>
    <lineage>
        <taxon>Bacteria</taxon>
        <taxon>Bacillati</taxon>
        <taxon>Bacillota</taxon>
        <taxon>Bacilli</taxon>
        <taxon>Lactobacillales</taxon>
        <taxon>Streptococcaceae</taxon>
        <taxon>Streptococcus</taxon>
    </lineage>
</organism>